<proteinExistence type="predicted"/>
<dbReference type="InterPro" id="IPR016032">
    <property type="entry name" value="Sig_transdc_resp-reg_C-effctor"/>
</dbReference>
<dbReference type="InterPro" id="IPR000792">
    <property type="entry name" value="Tscrpt_reg_LuxR_C"/>
</dbReference>
<dbReference type="GO" id="GO:0006355">
    <property type="term" value="P:regulation of DNA-templated transcription"/>
    <property type="evidence" value="ECO:0007669"/>
    <property type="project" value="InterPro"/>
</dbReference>
<dbReference type="Gene3D" id="1.10.10.10">
    <property type="entry name" value="Winged helix-like DNA-binding domain superfamily/Winged helix DNA-binding domain"/>
    <property type="match status" value="1"/>
</dbReference>
<evidence type="ECO:0000313" key="2">
    <source>
        <dbReference type="EMBL" id="RED52006.1"/>
    </source>
</evidence>
<dbReference type="Proteomes" id="UP000256845">
    <property type="component" value="Unassembled WGS sequence"/>
</dbReference>
<dbReference type="CDD" id="cd06170">
    <property type="entry name" value="LuxR_C_like"/>
    <property type="match status" value="1"/>
</dbReference>
<dbReference type="SUPFAM" id="SSF46894">
    <property type="entry name" value="C-terminal effector domain of the bipartite response regulators"/>
    <property type="match status" value="1"/>
</dbReference>
<dbReference type="PROSITE" id="PS50043">
    <property type="entry name" value="HTH_LUXR_2"/>
    <property type="match status" value="1"/>
</dbReference>
<sequence>MVISQKNLDLISGIYEIALDPLAWRPVLDQLCLETGAVAINTVLVDHTIPEIRINATSAKFTEAVLREFNAHHLENEAPAIMALTKYRPGEFISETQIYSDIGRNREEVSTTGWLRERFNIDYRVATRLNTDPAWLDCLTFHYSAERPFIREEEKRVIDLYRQHFARVIEINRPFTLLQSRFRAVLSVLDRFQIGTFILSEQGNIVVCNREAERILSLDDGLARTRDQQLVCRDEKDRLKLAQTVEKVCKTAKAERDDKGRLLTIGRHSEEDPFLVDIAPLRGSDMVLGNRFRGALVLVSDPGNHRELSADGLRLLYGLSEAEEAICRMVIEGLRNDEIAESRNVSLDTVKTQLKSLYAKTRTSHRIDLLRLAQNVNIPVDPPDQSPETDET</sequence>
<dbReference type="SMART" id="SM00421">
    <property type="entry name" value="HTH_LUXR"/>
    <property type="match status" value="1"/>
</dbReference>
<feature type="domain" description="HTH luxR-type" evidence="1">
    <location>
        <begin position="312"/>
        <end position="377"/>
    </location>
</feature>
<dbReference type="Pfam" id="PF00196">
    <property type="entry name" value="GerE"/>
    <property type="match status" value="1"/>
</dbReference>
<dbReference type="Gene3D" id="3.30.450.20">
    <property type="entry name" value="PAS domain"/>
    <property type="match status" value="1"/>
</dbReference>
<gene>
    <name evidence="2" type="ORF">DFP90_10222</name>
</gene>
<evidence type="ECO:0000313" key="3">
    <source>
        <dbReference type="Proteomes" id="UP000256845"/>
    </source>
</evidence>
<dbReference type="OrthoDB" id="7321545at2"/>
<dbReference type="PRINTS" id="PR00038">
    <property type="entry name" value="HTHLUXR"/>
</dbReference>
<comment type="caution">
    <text evidence="2">The sequence shown here is derived from an EMBL/GenBank/DDBJ whole genome shotgun (WGS) entry which is preliminary data.</text>
</comment>
<dbReference type="RefSeq" id="WP_115935570.1">
    <property type="nucleotide sequence ID" value="NZ_QRDW01000002.1"/>
</dbReference>
<dbReference type="AlphaFoldDB" id="A0A3D9HT07"/>
<dbReference type="GO" id="GO:0003677">
    <property type="term" value="F:DNA binding"/>
    <property type="evidence" value="ECO:0007669"/>
    <property type="project" value="InterPro"/>
</dbReference>
<organism evidence="2 3">
    <name type="scientific">Aestuariispira insulae</name>
    <dbReference type="NCBI Taxonomy" id="1461337"/>
    <lineage>
        <taxon>Bacteria</taxon>
        <taxon>Pseudomonadati</taxon>
        <taxon>Pseudomonadota</taxon>
        <taxon>Alphaproteobacteria</taxon>
        <taxon>Rhodospirillales</taxon>
        <taxon>Kiloniellaceae</taxon>
        <taxon>Aestuariispira</taxon>
    </lineage>
</organism>
<name>A0A3D9HT07_9PROT</name>
<evidence type="ECO:0000259" key="1">
    <source>
        <dbReference type="PROSITE" id="PS50043"/>
    </source>
</evidence>
<protein>
    <submittedName>
        <fullName evidence="2">Regulatory LuxR family protein</fullName>
    </submittedName>
</protein>
<dbReference type="EMBL" id="QRDW01000002">
    <property type="protein sequence ID" value="RED52006.1"/>
    <property type="molecule type" value="Genomic_DNA"/>
</dbReference>
<reference evidence="2 3" key="1">
    <citation type="submission" date="2018-07" db="EMBL/GenBank/DDBJ databases">
        <title>Genomic Encyclopedia of Type Strains, Phase III (KMG-III): the genomes of soil and plant-associated and newly described type strains.</title>
        <authorList>
            <person name="Whitman W."/>
        </authorList>
    </citation>
    <scope>NUCLEOTIDE SEQUENCE [LARGE SCALE GENOMIC DNA]</scope>
    <source>
        <strain evidence="2 3">CECT 8488</strain>
    </source>
</reference>
<keyword evidence="3" id="KW-1185">Reference proteome</keyword>
<dbReference type="InterPro" id="IPR036388">
    <property type="entry name" value="WH-like_DNA-bd_sf"/>
</dbReference>
<accession>A0A3D9HT07</accession>